<gene>
    <name evidence="2" type="ORF">JMJ56_24115</name>
</gene>
<dbReference type="RefSeq" id="WP_202834322.1">
    <property type="nucleotide sequence ID" value="NZ_JAETWB010000021.1"/>
</dbReference>
<proteinExistence type="predicted"/>
<comment type="caution">
    <text evidence="2">The sequence shown here is derived from an EMBL/GenBank/DDBJ whole genome shotgun (WGS) entry which is preliminary data.</text>
</comment>
<accession>A0ABS1UBN6</accession>
<sequence length="419" mass="44680">MPAPDALIPAVAGPRIVWATRFPPSDAFRGGDAIYTAKLVRSLGRQARVDVLCHDGGGGAERDADPGVYWHRLAWRKRPGWQSVAHRVPNIAFQFDRPAFWARLRTLSAEADAVFLDHLGVWGGAARFATDVRRAGGPPVIAVTHNHEASLRRGMTAGVGDPLLRAALRLDSWKAARLEARTLRAVDAATCITEADLAAFRADHETLPLLVLPPGYDGPVVGDRRISPASPVRAVLLGSTTAFHKRLVLEQALASLQCLNEAAELSIDVVGDIDGEFHARAAATAGPGLRVVGYVPDLAATLAGARAAILADTVGGGFKLRALSLVFHRVPILAVAGALDGMGLAAGRHFLEFPDLASLVRALPAVLRDVGRLDTMQQAAFEHARGRFDWDRRATALLDFARSLRGSLAAGSRARIARA</sequence>
<dbReference type="EMBL" id="JAETWB010000021">
    <property type="protein sequence ID" value="MBL6081097.1"/>
    <property type="molecule type" value="Genomic_DNA"/>
</dbReference>
<reference evidence="2 3" key="1">
    <citation type="submission" date="2021-01" db="EMBL/GenBank/DDBJ databases">
        <title>Belnapia mucosa sp. nov. and Belnapia arida sp. nov., isolated from the Tabernas Desert (Almeria, Spain).</title>
        <authorList>
            <person name="Molina-Menor E."/>
            <person name="Vidal-Verdu A."/>
            <person name="Calonge A."/>
            <person name="Satari L."/>
            <person name="Pereto J."/>
            <person name="Porcar M."/>
        </authorList>
    </citation>
    <scope>NUCLEOTIDE SEQUENCE [LARGE SCALE GENOMIC DNA]</scope>
    <source>
        <strain evidence="2 3">T18</strain>
    </source>
</reference>
<organism evidence="2 3">
    <name type="scientific">Belnapia arida</name>
    <dbReference type="NCBI Taxonomy" id="2804533"/>
    <lineage>
        <taxon>Bacteria</taxon>
        <taxon>Pseudomonadati</taxon>
        <taxon>Pseudomonadota</taxon>
        <taxon>Alphaproteobacteria</taxon>
        <taxon>Acetobacterales</taxon>
        <taxon>Roseomonadaceae</taxon>
        <taxon>Belnapia</taxon>
    </lineage>
</organism>
<protein>
    <submittedName>
        <fullName evidence="2">Glycosyltransferase</fullName>
    </submittedName>
</protein>
<dbReference type="SUPFAM" id="SSF53756">
    <property type="entry name" value="UDP-Glycosyltransferase/glycogen phosphorylase"/>
    <property type="match status" value="1"/>
</dbReference>
<name>A0ABS1UBN6_9PROT</name>
<evidence type="ECO:0000313" key="3">
    <source>
        <dbReference type="Proteomes" id="UP000660885"/>
    </source>
</evidence>
<keyword evidence="3" id="KW-1185">Reference proteome</keyword>
<dbReference type="Gene3D" id="3.40.50.2000">
    <property type="entry name" value="Glycogen Phosphorylase B"/>
    <property type="match status" value="1"/>
</dbReference>
<dbReference type="Proteomes" id="UP000660885">
    <property type="component" value="Unassembled WGS sequence"/>
</dbReference>
<evidence type="ECO:0000259" key="1">
    <source>
        <dbReference type="Pfam" id="PF13439"/>
    </source>
</evidence>
<feature type="domain" description="Glycosyltransferase subfamily 4-like N-terminal" evidence="1">
    <location>
        <begin position="30"/>
        <end position="217"/>
    </location>
</feature>
<dbReference type="InterPro" id="IPR028098">
    <property type="entry name" value="Glyco_trans_4-like_N"/>
</dbReference>
<dbReference type="Pfam" id="PF13439">
    <property type="entry name" value="Glyco_transf_4"/>
    <property type="match status" value="1"/>
</dbReference>
<evidence type="ECO:0000313" key="2">
    <source>
        <dbReference type="EMBL" id="MBL6081097.1"/>
    </source>
</evidence>